<organism evidence="1 2">
    <name type="scientific">Zingiber officinale</name>
    <name type="common">Ginger</name>
    <name type="synonym">Amomum zingiber</name>
    <dbReference type="NCBI Taxonomy" id="94328"/>
    <lineage>
        <taxon>Eukaryota</taxon>
        <taxon>Viridiplantae</taxon>
        <taxon>Streptophyta</taxon>
        <taxon>Embryophyta</taxon>
        <taxon>Tracheophyta</taxon>
        <taxon>Spermatophyta</taxon>
        <taxon>Magnoliopsida</taxon>
        <taxon>Liliopsida</taxon>
        <taxon>Zingiberales</taxon>
        <taxon>Zingiberaceae</taxon>
        <taxon>Zingiber</taxon>
    </lineage>
</organism>
<reference evidence="1 2" key="1">
    <citation type="submission" date="2020-08" db="EMBL/GenBank/DDBJ databases">
        <title>Plant Genome Project.</title>
        <authorList>
            <person name="Zhang R.-G."/>
        </authorList>
    </citation>
    <scope>NUCLEOTIDE SEQUENCE [LARGE SCALE GENOMIC DNA]</scope>
    <source>
        <tissue evidence="1">Rhizome</tissue>
    </source>
</reference>
<dbReference type="SUPFAM" id="SSF51905">
    <property type="entry name" value="FAD/NAD(P)-binding domain"/>
    <property type="match status" value="1"/>
</dbReference>
<keyword evidence="2" id="KW-1185">Reference proteome</keyword>
<dbReference type="Proteomes" id="UP000734854">
    <property type="component" value="Unassembled WGS sequence"/>
</dbReference>
<dbReference type="AlphaFoldDB" id="A0A8J5KWM1"/>
<sequence>MARSCRRRRLRRKRRWRSGVRVDVVVGGDGRECGDGVAGDHRSGGVPLQGAAHQLLRAYDKGDKHRGERVLVVGCGNSGIEVALDICGNDAKQAPLLL</sequence>
<evidence type="ECO:0008006" key="3">
    <source>
        <dbReference type="Google" id="ProtNLM"/>
    </source>
</evidence>
<evidence type="ECO:0000313" key="1">
    <source>
        <dbReference type="EMBL" id="KAG6498984.1"/>
    </source>
</evidence>
<name>A0A8J5KWM1_ZINOF</name>
<dbReference type="EMBL" id="JACMSC010000011">
    <property type="protein sequence ID" value="KAG6498984.1"/>
    <property type="molecule type" value="Genomic_DNA"/>
</dbReference>
<dbReference type="InterPro" id="IPR036188">
    <property type="entry name" value="FAD/NAD-bd_sf"/>
</dbReference>
<protein>
    <recommendedName>
        <fullName evidence="3">Flavin-containing monooxygenase</fullName>
    </recommendedName>
</protein>
<proteinExistence type="predicted"/>
<comment type="caution">
    <text evidence="1">The sequence shown here is derived from an EMBL/GenBank/DDBJ whole genome shotgun (WGS) entry which is preliminary data.</text>
</comment>
<evidence type="ECO:0000313" key="2">
    <source>
        <dbReference type="Proteomes" id="UP000734854"/>
    </source>
</evidence>
<accession>A0A8J5KWM1</accession>
<gene>
    <name evidence="1" type="ORF">ZIOFF_038740</name>
</gene>
<dbReference type="Gene3D" id="3.50.50.60">
    <property type="entry name" value="FAD/NAD(P)-binding domain"/>
    <property type="match status" value="1"/>
</dbReference>